<keyword evidence="11" id="KW-0961">Cell wall biogenesis/degradation</keyword>
<keyword evidence="6 11" id="KW-0732">Signal</keyword>
<feature type="signal peptide" evidence="11">
    <location>
        <begin position="1"/>
        <end position="16"/>
    </location>
</feature>
<protein>
    <recommendedName>
        <fullName evidence="4 11">Pectinesterase</fullName>
        <ecNumber evidence="4 11">3.1.1.11</ecNumber>
    </recommendedName>
</protein>
<dbReference type="PROSITE" id="PS00503">
    <property type="entry name" value="PECTINESTERASE_2"/>
    <property type="match status" value="1"/>
</dbReference>
<dbReference type="Proteomes" id="UP000800036">
    <property type="component" value="Unassembled WGS sequence"/>
</dbReference>
<comment type="function">
    <text evidence="11">Involved in maceration and soft-rotting of plant tissue.</text>
</comment>
<organism evidence="13 14">
    <name type="scientific">Bimuria novae-zelandiae CBS 107.79</name>
    <dbReference type="NCBI Taxonomy" id="1447943"/>
    <lineage>
        <taxon>Eukaryota</taxon>
        <taxon>Fungi</taxon>
        <taxon>Dikarya</taxon>
        <taxon>Ascomycota</taxon>
        <taxon>Pezizomycotina</taxon>
        <taxon>Dothideomycetes</taxon>
        <taxon>Pleosporomycetidae</taxon>
        <taxon>Pleosporales</taxon>
        <taxon>Massarineae</taxon>
        <taxon>Didymosphaeriaceae</taxon>
        <taxon>Bimuria</taxon>
    </lineage>
</organism>
<evidence type="ECO:0000256" key="4">
    <source>
        <dbReference type="ARBA" id="ARBA00013229"/>
    </source>
</evidence>
<comment type="catalytic activity">
    <reaction evidence="9 11">
        <text>[(1-&gt;4)-alpha-D-galacturonosyl methyl ester](n) + n H2O = [(1-&gt;4)-alpha-D-galacturonosyl](n) + n methanol + n H(+)</text>
        <dbReference type="Rhea" id="RHEA:22380"/>
        <dbReference type="Rhea" id="RHEA-COMP:14570"/>
        <dbReference type="Rhea" id="RHEA-COMP:14573"/>
        <dbReference type="ChEBI" id="CHEBI:15377"/>
        <dbReference type="ChEBI" id="CHEBI:15378"/>
        <dbReference type="ChEBI" id="CHEBI:17790"/>
        <dbReference type="ChEBI" id="CHEBI:140522"/>
        <dbReference type="ChEBI" id="CHEBI:140523"/>
        <dbReference type="EC" id="3.1.1.11"/>
    </reaction>
</comment>
<keyword evidence="7 11" id="KW-0378">Hydrolase</keyword>
<dbReference type="UniPathway" id="UPA00545">
    <property type="reaction ID" value="UER00823"/>
</dbReference>
<comment type="subcellular location">
    <subcellularLocation>
        <location evidence="1 11">Secreted</location>
    </subcellularLocation>
</comment>
<evidence type="ECO:0000256" key="1">
    <source>
        <dbReference type="ARBA" id="ARBA00004613"/>
    </source>
</evidence>
<keyword evidence="8 11" id="KW-0063">Aspartyl esterase</keyword>
<evidence type="ECO:0000313" key="14">
    <source>
        <dbReference type="Proteomes" id="UP000800036"/>
    </source>
</evidence>
<dbReference type="Pfam" id="PF01095">
    <property type="entry name" value="Pectinesterase"/>
    <property type="match status" value="1"/>
</dbReference>
<feature type="domain" description="Pectinesterase catalytic" evidence="12">
    <location>
        <begin position="40"/>
        <end position="299"/>
    </location>
</feature>
<accession>A0A6A5VT75</accession>
<evidence type="ECO:0000259" key="12">
    <source>
        <dbReference type="Pfam" id="PF01095"/>
    </source>
</evidence>
<keyword evidence="14" id="KW-1185">Reference proteome</keyword>
<feature type="active site" evidence="10">
    <location>
        <position position="185"/>
    </location>
</feature>
<dbReference type="GO" id="GO:0045490">
    <property type="term" value="P:pectin catabolic process"/>
    <property type="evidence" value="ECO:0007669"/>
    <property type="project" value="UniProtKB-UniRule"/>
</dbReference>
<comment type="pathway">
    <text evidence="2 11">Glycan metabolism; pectin degradation; 2-dehydro-3-deoxy-D-gluconate from pectin: step 1/5.</text>
</comment>
<gene>
    <name evidence="13" type="ORF">BU23DRAFT_443851</name>
</gene>
<dbReference type="EMBL" id="ML976656">
    <property type="protein sequence ID" value="KAF1980451.1"/>
    <property type="molecule type" value="Genomic_DNA"/>
</dbReference>
<dbReference type="GO" id="GO:0030599">
    <property type="term" value="F:pectinesterase activity"/>
    <property type="evidence" value="ECO:0007669"/>
    <property type="project" value="UniProtKB-UniRule"/>
</dbReference>
<dbReference type="SUPFAM" id="SSF51126">
    <property type="entry name" value="Pectin lyase-like"/>
    <property type="match status" value="1"/>
</dbReference>
<evidence type="ECO:0000256" key="8">
    <source>
        <dbReference type="ARBA" id="ARBA00023085"/>
    </source>
</evidence>
<keyword evidence="5 11" id="KW-0964">Secreted</keyword>
<dbReference type="PANTHER" id="PTHR31321">
    <property type="entry name" value="ACYL-COA THIOESTER HYDROLASE YBHC-RELATED"/>
    <property type="match status" value="1"/>
</dbReference>
<dbReference type="EC" id="3.1.1.11" evidence="4 11"/>
<dbReference type="OrthoDB" id="2019149at2759"/>
<comment type="similarity">
    <text evidence="3">Belongs to the pectinesterase family.</text>
</comment>
<evidence type="ECO:0000256" key="6">
    <source>
        <dbReference type="ARBA" id="ARBA00022729"/>
    </source>
</evidence>
<feature type="chain" id="PRO_5025716432" description="Pectinesterase" evidence="11">
    <location>
        <begin position="17"/>
        <end position="332"/>
    </location>
</feature>
<sequence length="332" mass="35127">MWSVLTFVTLLATGLAAPLNKRASRTSPPSGCLSVGSGFTYSTIQAAVNKLSKTSTSSQCIWINQGTYKEQVSLEGFKGPLVLYGYTSDTSSYTGNKVTITHNLSQASGATNDGSATLRVEVGNVKVYNINVVNSYGKGSQAVAVSAQGDKTGFYGVSFKGFQDTLLADNGAQVYAKCYIEGATDFIFGQKAAAWFDRSDIRVVAGGFYITANGRDSSSNPSYYVINKSTVAAASGQSVTAGSYYLGRPWRNYSRVVFQNSNLSNVINAAGWKSWSDSDPRTDHVSYGEYGNTGAGASGTRASFSKKLGSAVSISTVLGSGYTSWVDTSYLS</sequence>
<dbReference type="InterPro" id="IPR000070">
    <property type="entry name" value="Pectinesterase_cat"/>
</dbReference>
<dbReference type="InterPro" id="IPR011050">
    <property type="entry name" value="Pectin_lyase_fold/virulence"/>
</dbReference>
<dbReference type="InterPro" id="IPR012334">
    <property type="entry name" value="Pectin_lyas_fold"/>
</dbReference>
<evidence type="ECO:0000256" key="3">
    <source>
        <dbReference type="ARBA" id="ARBA00008891"/>
    </source>
</evidence>
<dbReference type="AlphaFoldDB" id="A0A6A5VT75"/>
<dbReference type="FunFam" id="2.160.20.10:FF:000014">
    <property type="entry name" value="Pectinesterase"/>
    <property type="match status" value="1"/>
</dbReference>
<dbReference type="Gene3D" id="2.160.20.10">
    <property type="entry name" value="Single-stranded right-handed beta-helix, Pectin lyase-like"/>
    <property type="match status" value="1"/>
</dbReference>
<dbReference type="InterPro" id="IPR033131">
    <property type="entry name" value="Pectinesterase_Asp_AS"/>
</dbReference>
<reference evidence="13" key="1">
    <citation type="journal article" date="2020" name="Stud. Mycol.">
        <title>101 Dothideomycetes genomes: a test case for predicting lifestyles and emergence of pathogens.</title>
        <authorList>
            <person name="Haridas S."/>
            <person name="Albert R."/>
            <person name="Binder M."/>
            <person name="Bloem J."/>
            <person name="Labutti K."/>
            <person name="Salamov A."/>
            <person name="Andreopoulos B."/>
            <person name="Baker S."/>
            <person name="Barry K."/>
            <person name="Bills G."/>
            <person name="Bluhm B."/>
            <person name="Cannon C."/>
            <person name="Castanera R."/>
            <person name="Culley D."/>
            <person name="Daum C."/>
            <person name="Ezra D."/>
            <person name="Gonzalez J."/>
            <person name="Henrissat B."/>
            <person name="Kuo A."/>
            <person name="Liang C."/>
            <person name="Lipzen A."/>
            <person name="Lutzoni F."/>
            <person name="Magnuson J."/>
            <person name="Mondo S."/>
            <person name="Nolan M."/>
            <person name="Ohm R."/>
            <person name="Pangilinan J."/>
            <person name="Park H.-J."/>
            <person name="Ramirez L."/>
            <person name="Alfaro M."/>
            <person name="Sun H."/>
            <person name="Tritt A."/>
            <person name="Yoshinaga Y."/>
            <person name="Zwiers L.-H."/>
            <person name="Turgeon B."/>
            <person name="Goodwin S."/>
            <person name="Spatafora J."/>
            <person name="Crous P."/>
            <person name="Grigoriev I."/>
        </authorList>
    </citation>
    <scope>NUCLEOTIDE SEQUENCE</scope>
    <source>
        <strain evidence="13">CBS 107.79</strain>
    </source>
</reference>
<evidence type="ECO:0000256" key="2">
    <source>
        <dbReference type="ARBA" id="ARBA00005184"/>
    </source>
</evidence>
<evidence type="ECO:0000256" key="5">
    <source>
        <dbReference type="ARBA" id="ARBA00022525"/>
    </source>
</evidence>
<evidence type="ECO:0000256" key="7">
    <source>
        <dbReference type="ARBA" id="ARBA00022801"/>
    </source>
</evidence>
<dbReference type="GO" id="GO:0005576">
    <property type="term" value="C:extracellular region"/>
    <property type="evidence" value="ECO:0007669"/>
    <property type="project" value="UniProtKB-SubCell"/>
</dbReference>
<evidence type="ECO:0000256" key="11">
    <source>
        <dbReference type="RuleBase" id="RU000589"/>
    </source>
</evidence>
<evidence type="ECO:0000256" key="9">
    <source>
        <dbReference type="ARBA" id="ARBA00047928"/>
    </source>
</evidence>
<evidence type="ECO:0000313" key="13">
    <source>
        <dbReference type="EMBL" id="KAF1980451.1"/>
    </source>
</evidence>
<evidence type="ECO:0000256" key="10">
    <source>
        <dbReference type="PROSITE-ProRule" id="PRU10040"/>
    </source>
</evidence>
<name>A0A6A5VT75_9PLEO</name>
<dbReference type="PANTHER" id="PTHR31321:SF127">
    <property type="entry name" value="PECTINESTERASE"/>
    <property type="match status" value="1"/>
</dbReference>
<proteinExistence type="inferred from homology"/>
<dbReference type="GO" id="GO:0042545">
    <property type="term" value="P:cell wall modification"/>
    <property type="evidence" value="ECO:0007669"/>
    <property type="project" value="UniProtKB-UniRule"/>
</dbReference>